<protein>
    <submittedName>
        <fullName evidence="2">Uncharacterized protein</fullName>
    </submittedName>
</protein>
<comment type="caution">
    <text evidence="2">The sequence shown here is derived from an EMBL/GenBank/DDBJ whole genome shotgun (WGS) entry which is preliminary data.</text>
</comment>
<gene>
    <name evidence="2" type="ORF">LCGC14_2111210</name>
</gene>
<sequence length="113" mass="13875">MNKLNEITHIRNINELWNHPHIIHEIIHTHIHERFGFKEWRIFKEKKGLICETTIPKSILYPKNYPKLFLWSFVHLIHELFSFMFIDIILVITYLKEFLSINIKIIRNIKIKE</sequence>
<accession>A0A0F9GK92</accession>
<proteinExistence type="predicted"/>
<feature type="transmembrane region" description="Helical" evidence="1">
    <location>
        <begin position="68"/>
        <end position="95"/>
    </location>
</feature>
<evidence type="ECO:0000313" key="2">
    <source>
        <dbReference type="EMBL" id="KKL69810.1"/>
    </source>
</evidence>
<organism evidence="2">
    <name type="scientific">marine sediment metagenome</name>
    <dbReference type="NCBI Taxonomy" id="412755"/>
    <lineage>
        <taxon>unclassified sequences</taxon>
        <taxon>metagenomes</taxon>
        <taxon>ecological metagenomes</taxon>
    </lineage>
</organism>
<keyword evidence="1" id="KW-0812">Transmembrane</keyword>
<evidence type="ECO:0000256" key="1">
    <source>
        <dbReference type="SAM" id="Phobius"/>
    </source>
</evidence>
<name>A0A0F9GK92_9ZZZZ</name>
<keyword evidence="1" id="KW-0472">Membrane</keyword>
<dbReference type="EMBL" id="LAZR01026096">
    <property type="protein sequence ID" value="KKL69810.1"/>
    <property type="molecule type" value="Genomic_DNA"/>
</dbReference>
<keyword evidence="1" id="KW-1133">Transmembrane helix</keyword>
<dbReference type="AlphaFoldDB" id="A0A0F9GK92"/>
<reference evidence="2" key="1">
    <citation type="journal article" date="2015" name="Nature">
        <title>Complex archaea that bridge the gap between prokaryotes and eukaryotes.</title>
        <authorList>
            <person name="Spang A."/>
            <person name="Saw J.H."/>
            <person name="Jorgensen S.L."/>
            <person name="Zaremba-Niedzwiedzka K."/>
            <person name="Martijn J."/>
            <person name="Lind A.E."/>
            <person name="van Eijk R."/>
            <person name="Schleper C."/>
            <person name="Guy L."/>
            <person name="Ettema T.J."/>
        </authorList>
    </citation>
    <scope>NUCLEOTIDE SEQUENCE</scope>
</reference>